<comment type="caution">
    <text evidence="1">The sequence shown here is derived from an EMBL/GenBank/DDBJ whole genome shotgun (WGS) entry which is preliminary data.</text>
</comment>
<organism evidence="1 2">
    <name type="scientific">Racocetra persica</name>
    <dbReference type="NCBI Taxonomy" id="160502"/>
    <lineage>
        <taxon>Eukaryota</taxon>
        <taxon>Fungi</taxon>
        <taxon>Fungi incertae sedis</taxon>
        <taxon>Mucoromycota</taxon>
        <taxon>Glomeromycotina</taxon>
        <taxon>Glomeromycetes</taxon>
        <taxon>Diversisporales</taxon>
        <taxon>Gigasporaceae</taxon>
        <taxon>Racocetra</taxon>
    </lineage>
</organism>
<feature type="non-terminal residue" evidence="1">
    <location>
        <position position="1"/>
    </location>
</feature>
<accession>A0ACA9P8Y1</accession>
<keyword evidence="2" id="KW-1185">Reference proteome</keyword>
<evidence type="ECO:0000313" key="1">
    <source>
        <dbReference type="EMBL" id="CAG8688168.1"/>
    </source>
</evidence>
<proteinExistence type="predicted"/>
<name>A0ACA9P8Y1_9GLOM</name>
<protein>
    <submittedName>
        <fullName evidence="1">8223_t:CDS:1</fullName>
    </submittedName>
</protein>
<gene>
    <name evidence="1" type="ORF">RPERSI_LOCUS9403</name>
</gene>
<dbReference type="Proteomes" id="UP000789920">
    <property type="component" value="Unassembled WGS sequence"/>
</dbReference>
<dbReference type="EMBL" id="CAJVQC010017787">
    <property type="protein sequence ID" value="CAG8688168.1"/>
    <property type="molecule type" value="Genomic_DNA"/>
</dbReference>
<sequence>NCKSIFKKYNKGLSLIENIVKLQKEVDETNKENTAEQETINIFRQQIEDLIKENNELKTKNKELTEAIKQIENLIQENNKLKIKNEELTKAAEQIENLIQENNELKTKNEELTESNQRLEKINNAQNLLLRDAIDKTKFYKAGNFQEFDTFIYNYTFGLIN</sequence>
<reference evidence="1" key="1">
    <citation type="submission" date="2021-06" db="EMBL/GenBank/DDBJ databases">
        <authorList>
            <person name="Kallberg Y."/>
            <person name="Tangrot J."/>
            <person name="Rosling A."/>
        </authorList>
    </citation>
    <scope>NUCLEOTIDE SEQUENCE</scope>
    <source>
        <strain evidence="1">MA461A</strain>
    </source>
</reference>
<evidence type="ECO:0000313" key="2">
    <source>
        <dbReference type="Proteomes" id="UP000789920"/>
    </source>
</evidence>